<feature type="region of interest" description="Disordered" evidence="1">
    <location>
        <begin position="1"/>
        <end position="32"/>
    </location>
</feature>
<sequence>MTRKSREDRYKDQSFTARIPARRIPPEGKHKPTARLIGCKLDSCRITFIRICERKLHDQPRARNGSNLYTKIRVFFF</sequence>
<keyword evidence="3" id="KW-1185">Reference proteome</keyword>
<evidence type="ECO:0000256" key="1">
    <source>
        <dbReference type="SAM" id="MobiDB-lite"/>
    </source>
</evidence>
<evidence type="ECO:0000313" key="3">
    <source>
        <dbReference type="Proteomes" id="UP000000768"/>
    </source>
</evidence>
<organism evidence="2 3">
    <name type="scientific">Sorghum bicolor</name>
    <name type="common">Sorghum</name>
    <name type="synonym">Sorghum vulgare</name>
    <dbReference type="NCBI Taxonomy" id="4558"/>
    <lineage>
        <taxon>Eukaryota</taxon>
        <taxon>Viridiplantae</taxon>
        <taxon>Streptophyta</taxon>
        <taxon>Embryophyta</taxon>
        <taxon>Tracheophyta</taxon>
        <taxon>Spermatophyta</taxon>
        <taxon>Magnoliopsida</taxon>
        <taxon>Liliopsida</taxon>
        <taxon>Poales</taxon>
        <taxon>Poaceae</taxon>
        <taxon>PACMAD clade</taxon>
        <taxon>Panicoideae</taxon>
        <taxon>Andropogonodae</taxon>
        <taxon>Andropogoneae</taxon>
        <taxon>Sorghinae</taxon>
        <taxon>Sorghum</taxon>
    </lineage>
</organism>
<feature type="compositionally biased region" description="Basic and acidic residues" evidence="1">
    <location>
        <begin position="1"/>
        <end position="12"/>
    </location>
</feature>
<proteinExistence type="predicted"/>
<protein>
    <submittedName>
        <fullName evidence="2">Uncharacterized protein</fullName>
    </submittedName>
</protein>
<evidence type="ECO:0000313" key="2">
    <source>
        <dbReference type="EMBL" id="KXG24682.1"/>
    </source>
</evidence>
<dbReference type="EMBL" id="CM000766">
    <property type="protein sequence ID" value="KXG24682.1"/>
    <property type="molecule type" value="Genomic_DNA"/>
</dbReference>
<dbReference type="Gramene" id="KXG24682">
    <property type="protein sequence ID" value="KXG24682"/>
    <property type="gene ID" value="SORBI_3007G072200"/>
</dbReference>
<dbReference type="AlphaFoldDB" id="A0A1B6PG58"/>
<name>A0A1B6PG58_SORBI</name>
<dbReference type="InParanoid" id="A0A1B6PG58"/>
<reference evidence="3" key="2">
    <citation type="journal article" date="2018" name="Plant J.">
        <title>The Sorghum bicolor reference genome: improved assembly, gene annotations, a transcriptome atlas, and signatures of genome organization.</title>
        <authorList>
            <person name="McCormick R.F."/>
            <person name="Truong S.K."/>
            <person name="Sreedasyam A."/>
            <person name="Jenkins J."/>
            <person name="Shu S."/>
            <person name="Sims D."/>
            <person name="Kennedy M."/>
            <person name="Amirebrahimi M."/>
            <person name="Weers B.D."/>
            <person name="McKinley B."/>
            <person name="Mattison A."/>
            <person name="Morishige D.T."/>
            <person name="Grimwood J."/>
            <person name="Schmutz J."/>
            <person name="Mullet J.E."/>
        </authorList>
    </citation>
    <scope>NUCLEOTIDE SEQUENCE [LARGE SCALE GENOMIC DNA]</scope>
    <source>
        <strain evidence="3">cv. BTx623</strain>
    </source>
</reference>
<dbReference type="Proteomes" id="UP000000768">
    <property type="component" value="Chromosome 7"/>
</dbReference>
<reference evidence="2 3" key="1">
    <citation type="journal article" date="2009" name="Nature">
        <title>The Sorghum bicolor genome and the diversification of grasses.</title>
        <authorList>
            <person name="Paterson A.H."/>
            <person name="Bowers J.E."/>
            <person name="Bruggmann R."/>
            <person name="Dubchak I."/>
            <person name="Grimwood J."/>
            <person name="Gundlach H."/>
            <person name="Haberer G."/>
            <person name="Hellsten U."/>
            <person name="Mitros T."/>
            <person name="Poliakov A."/>
            <person name="Schmutz J."/>
            <person name="Spannagl M."/>
            <person name="Tang H."/>
            <person name="Wang X."/>
            <person name="Wicker T."/>
            <person name="Bharti A.K."/>
            <person name="Chapman J."/>
            <person name="Feltus F.A."/>
            <person name="Gowik U."/>
            <person name="Grigoriev I.V."/>
            <person name="Lyons E."/>
            <person name="Maher C.A."/>
            <person name="Martis M."/>
            <person name="Narechania A."/>
            <person name="Otillar R.P."/>
            <person name="Penning B.W."/>
            <person name="Salamov A.A."/>
            <person name="Wang Y."/>
            <person name="Zhang L."/>
            <person name="Carpita N.C."/>
            <person name="Freeling M."/>
            <person name="Gingle A.R."/>
            <person name="Hash C.T."/>
            <person name="Keller B."/>
            <person name="Klein P."/>
            <person name="Kresovich S."/>
            <person name="McCann M.C."/>
            <person name="Ming R."/>
            <person name="Peterson D.G."/>
            <person name="Mehboob-ur-Rahman"/>
            <person name="Ware D."/>
            <person name="Westhoff P."/>
            <person name="Mayer K.F."/>
            <person name="Messing J."/>
            <person name="Rokhsar D.S."/>
        </authorList>
    </citation>
    <scope>NUCLEOTIDE SEQUENCE [LARGE SCALE GENOMIC DNA]</scope>
    <source>
        <strain evidence="3">cv. BTx623</strain>
    </source>
</reference>
<gene>
    <name evidence="2" type="ORF">SORBI_3007G072200</name>
</gene>
<accession>A0A1B6PG58</accession>